<proteinExistence type="predicted"/>
<accession>A0A1E1KX34</accession>
<evidence type="ECO:0008006" key="3">
    <source>
        <dbReference type="Google" id="ProtNLM"/>
    </source>
</evidence>
<sequence>MDNARQDFDELAWDRNDEEWEEAQKALSKKSLYRRIELLVAEKFGKPATWITPMIIGGFNNLYRIRVKDFSPDVLVRRPSVSQAQFPEEKTLREAATAKYIQRNTKIPTPQVLFYGDVSDVGPFIIIEHVENKSTLSHALTTPGVDRSITHALDPNISQTTLEDLYL</sequence>
<keyword evidence="2" id="KW-1185">Reference proteome</keyword>
<name>A0A1E1KX34_9HELO</name>
<dbReference type="InterPro" id="IPR051678">
    <property type="entry name" value="AGP_Transferase"/>
</dbReference>
<dbReference type="InParanoid" id="A0A1E1KX34"/>
<dbReference type="AlphaFoldDB" id="A0A1E1KX34"/>
<evidence type="ECO:0000313" key="1">
    <source>
        <dbReference type="EMBL" id="CZT02792.1"/>
    </source>
</evidence>
<protein>
    <recommendedName>
        <fullName evidence="3">Aminoglycoside phosphotransferase domain-containing protein</fullName>
    </recommendedName>
</protein>
<evidence type="ECO:0000313" key="2">
    <source>
        <dbReference type="Proteomes" id="UP000178129"/>
    </source>
</evidence>
<dbReference type="EMBL" id="FJUW01000026">
    <property type="protein sequence ID" value="CZT02792.1"/>
    <property type="molecule type" value="Genomic_DNA"/>
</dbReference>
<organism evidence="1 2">
    <name type="scientific">Rhynchosporium graminicola</name>
    <dbReference type="NCBI Taxonomy" id="2792576"/>
    <lineage>
        <taxon>Eukaryota</taxon>
        <taxon>Fungi</taxon>
        <taxon>Dikarya</taxon>
        <taxon>Ascomycota</taxon>
        <taxon>Pezizomycotina</taxon>
        <taxon>Leotiomycetes</taxon>
        <taxon>Helotiales</taxon>
        <taxon>Ploettnerulaceae</taxon>
        <taxon>Rhynchosporium</taxon>
    </lineage>
</organism>
<comment type="caution">
    <text evidence="1">The sequence shown here is derived from an EMBL/GenBank/DDBJ whole genome shotgun (WGS) entry which is preliminary data.</text>
</comment>
<reference evidence="2" key="1">
    <citation type="submission" date="2016-03" db="EMBL/GenBank/DDBJ databases">
        <authorList>
            <person name="Ploux O."/>
        </authorList>
    </citation>
    <scope>NUCLEOTIDE SEQUENCE [LARGE SCALE GENOMIC DNA]</scope>
    <source>
        <strain evidence="2">UK7</strain>
    </source>
</reference>
<dbReference type="SUPFAM" id="SSF56112">
    <property type="entry name" value="Protein kinase-like (PK-like)"/>
    <property type="match status" value="1"/>
</dbReference>
<dbReference type="InterPro" id="IPR011009">
    <property type="entry name" value="Kinase-like_dom_sf"/>
</dbReference>
<dbReference type="Proteomes" id="UP000178129">
    <property type="component" value="Unassembled WGS sequence"/>
</dbReference>
<dbReference type="PANTHER" id="PTHR21310:SF37">
    <property type="entry name" value="AMINOGLYCOSIDE PHOSPHOTRANSFERASE DOMAIN-CONTAINING PROTEIN"/>
    <property type="match status" value="1"/>
</dbReference>
<dbReference type="PANTHER" id="PTHR21310">
    <property type="entry name" value="AMINOGLYCOSIDE PHOSPHOTRANSFERASE-RELATED-RELATED"/>
    <property type="match status" value="1"/>
</dbReference>
<gene>
    <name evidence="1" type="ORF">RCO7_05939</name>
</gene>